<gene>
    <name evidence="1" type="primary">ywqG</name>
    <name evidence="1" type="ORF">NCTC9426_02031</name>
</gene>
<proteinExistence type="predicted"/>
<reference evidence="1 2" key="1">
    <citation type="submission" date="2018-06" db="EMBL/GenBank/DDBJ databases">
        <authorList>
            <consortium name="Pathogen Informatics"/>
            <person name="Doyle S."/>
        </authorList>
    </citation>
    <scope>NUCLEOTIDE SEQUENCE [LARGE SCALE GENOMIC DNA]</scope>
    <source>
        <strain evidence="1 2">NCTC9426</strain>
    </source>
</reference>
<dbReference type="PANTHER" id="PTHR36436">
    <property type="entry name" value="SLL5081 PROTEIN"/>
    <property type="match status" value="1"/>
</dbReference>
<dbReference type="Gene3D" id="2.30.320.10">
    <property type="entry name" value="YwqG-like"/>
    <property type="match status" value="1"/>
</dbReference>
<dbReference type="PANTHER" id="PTHR36436:SF6">
    <property type="entry name" value="SLL5081 PROTEIN"/>
    <property type="match status" value="1"/>
</dbReference>
<accession>A0A378PXR8</accession>
<dbReference type="Pfam" id="PF09234">
    <property type="entry name" value="DUF1963"/>
    <property type="match status" value="1"/>
</dbReference>
<dbReference type="InterPro" id="IPR015315">
    <property type="entry name" value="DUF1963"/>
</dbReference>
<dbReference type="InterPro" id="IPR035948">
    <property type="entry name" value="YwqG-like_sf"/>
</dbReference>
<protein>
    <submittedName>
        <fullName evidence="1">Domain of uncharacterized function (DUF1963)</fullName>
    </submittedName>
</protein>
<name>A0A378PXR8_MORBO</name>
<evidence type="ECO:0000313" key="1">
    <source>
        <dbReference type="EMBL" id="STY93309.1"/>
    </source>
</evidence>
<dbReference type="Proteomes" id="UP000254133">
    <property type="component" value="Unassembled WGS sequence"/>
</dbReference>
<evidence type="ECO:0000313" key="2">
    <source>
        <dbReference type="Proteomes" id="UP000254133"/>
    </source>
</evidence>
<dbReference type="AlphaFoldDB" id="A0A378PXR8"/>
<dbReference type="SUPFAM" id="SSF103032">
    <property type="entry name" value="Hypothetical protein YwqG"/>
    <property type="match status" value="1"/>
</dbReference>
<dbReference type="EMBL" id="UGPZ01000003">
    <property type="protein sequence ID" value="STY93309.1"/>
    <property type="molecule type" value="Genomic_DNA"/>
</dbReference>
<sequence length="233" mass="26666">MATVRFDLGENTQTTLFQSKIGGKPYMPIGVEYPMHTKKQRPLVLLAQINFAEMPPLEDFPTKGILQFFIDGLDSELFGIDAENEWKQDGFRVIYYPDILPESQLQTDFSLYKVDIPYSEYGFNLLGEYPIIYKEIETEDDCNDYYNERNIFNKIGGVPCFVQGDPFANPYIDDYGNFCESNVSAWSFEMLLQIGGNEQGILWGGYNSANFFIKPKNLKNLDFSEVAFCWAGG</sequence>
<organism evidence="1 2">
    <name type="scientific">Moraxella bovis</name>
    <dbReference type="NCBI Taxonomy" id="476"/>
    <lineage>
        <taxon>Bacteria</taxon>
        <taxon>Pseudomonadati</taxon>
        <taxon>Pseudomonadota</taxon>
        <taxon>Gammaproteobacteria</taxon>
        <taxon>Moraxellales</taxon>
        <taxon>Moraxellaceae</taxon>
        <taxon>Moraxella</taxon>
    </lineage>
</organism>
<dbReference type="RefSeq" id="WP_115369686.1">
    <property type="nucleotide sequence ID" value="NZ_CP087791.1"/>
</dbReference>